<name>A0AAU8B139_9VIRU</name>
<dbReference type="EMBL" id="PP511497">
    <property type="protein sequence ID" value="XCD04718.1"/>
    <property type="molecule type" value="Genomic_DNA"/>
</dbReference>
<protein>
    <submittedName>
        <fullName evidence="1">Uncharacterized protein</fullName>
    </submittedName>
</protein>
<sequence>MKELIYLKTDDFKTNDKVLKISTFIDVYNYVIVRGTNLANVEKLVKGRVYTCDLDVKYNQKNECFEFKVVKVNL</sequence>
<organism evidence="1">
    <name type="scientific">Dulem virus 71</name>
    <dbReference type="NCBI Taxonomy" id="3145782"/>
    <lineage>
        <taxon>Viruses</taxon>
        <taxon>Monodnaviria</taxon>
        <taxon>Loebvirae</taxon>
        <taxon>Hofneiviricota</taxon>
        <taxon>Faserviricetes</taxon>
        <taxon>Tubulavirales</taxon>
        <taxon>Inoviridae</taxon>
        <taxon>Inovirus</taxon>
    </lineage>
</organism>
<proteinExistence type="predicted"/>
<accession>A0AAU8B139</accession>
<evidence type="ECO:0000313" key="1">
    <source>
        <dbReference type="EMBL" id="XCD04718.1"/>
    </source>
</evidence>
<reference evidence="1" key="1">
    <citation type="submission" date="2024-03" db="EMBL/GenBank/DDBJ databases">
        <title>Diverse circular DNA viruses in blood, oral, and fecal samples of captive lemurs.</title>
        <authorList>
            <person name="Paietta E.N."/>
            <person name="Kraberger S."/>
            <person name="Lund M.C."/>
            <person name="Custer J.M."/>
            <person name="Vargas K.M."/>
            <person name="Ehmke E.E."/>
            <person name="Yoder A.D."/>
            <person name="Varsani A."/>
        </authorList>
    </citation>
    <scope>NUCLEOTIDE SEQUENCE</scope>
    <source>
        <strain evidence="1">Duke_24FF_1038</strain>
    </source>
</reference>